<name>A0A1B6IAM8_9HEMI</name>
<sequence length="118" mass="14011">RRSSSAERLNSRSDKRRVSPDKTLTRSGVISMENRKTLGQSRYMEWYKTKREERERQKAEEKEAERQRIMGPVKQLSRRPSRRDTPTPVAFKYDDKISRKTPDLKSVNTVVSRRQNTI</sequence>
<dbReference type="AlphaFoldDB" id="A0A1B6IAM8"/>
<feature type="compositionally biased region" description="Basic and acidic residues" evidence="1">
    <location>
        <begin position="49"/>
        <end position="68"/>
    </location>
</feature>
<accession>A0A1B6IAM8</accession>
<organism evidence="2">
    <name type="scientific">Homalodisca liturata</name>
    <dbReference type="NCBI Taxonomy" id="320908"/>
    <lineage>
        <taxon>Eukaryota</taxon>
        <taxon>Metazoa</taxon>
        <taxon>Ecdysozoa</taxon>
        <taxon>Arthropoda</taxon>
        <taxon>Hexapoda</taxon>
        <taxon>Insecta</taxon>
        <taxon>Pterygota</taxon>
        <taxon>Neoptera</taxon>
        <taxon>Paraneoptera</taxon>
        <taxon>Hemiptera</taxon>
        <taxon>Auchenorrhyncha</taxon>
        <taxon>Membracoidea</taxon>
        <taxon>Cicadellidae</taxon>
        <taxon>Cicadellinae</taxon>
        <taxon>Proconiini</taxon>
        <taxon>Homalodisca</taxon>
    </lineage>
</organism>
<dbReference type="EMBL" id="GECU01023715">
    <property type="protein sequence ID" value="JAS83991.1"/>
    <property type="molecule type" value="Transcribed_RNA"/>
</dbReference>
<proteinExistence type="predicted"/>
<feature type="compositionally biased region" description="Basic and acidic residues" evidence="1">
    <location>
        <begin position="9"/>
        <end position="24"/>
    </location>
</feature>
<feature type="non-terminal residue" evidence="2">
    <location>
        <position position="118"/>
    </location>
</feature>
<protein>
    <submittedName>
        <fullName evidence="2">Uncharacterized protein</fullName>
    </submittedName>
</protein>
<evidence type="ECO:0000313" key="2">
    <source>
        <dbReference type="EMBL" id="JAS83991.1"/>
    </source>
</evidence>
<feature type="region of interest" description="Disordered" evidence="1">
    <location>
        <begin position="49"/>
        <end position="89"/>
    </location>
</feature>
<reference evidence="2" key="1">
    <citation type="submission" date="2015-11" db="EMBL/GenBank/DDBJ databases">
        <title>De novo transcriptome assembly of four potential Pierce s Disease insect vectors from Arizona vineyards.</title>
        <authorList>
            <person name="Tassone E.E."/>
        </authorList>
    </citation>
    <scope>NUCLEOTIDE SEQUENCE</scope>
</reference>
<gene>
    <name evidence="2" type="ORF">g.1163</name>
</gene>
<feature type="region of interest" description="Disordered" evidence="1">
    <location>
        <begin position="1"/>
        <end position="27"/>
    </location>
</feature>
<evidence type="ECO:0000256" key="1">
    <source>
        <dbReference type="SAM" id="MobiDB-lite"/>
    </source>
</evidence>
<feature type="non-terminal residue" evidence="2">
    <location>
        <position position="1"/>
    </location>
</feature>